<evidence type="ECO:0000313" key="3">
    <source>
        <dbReference type="Proteomes" id="UP000007463"/>
    </source>
</evidence>
<dbReference type="KEGG" id="fte:Fluta_1627"/>
<dbReference type="PANTHER" id="PTHR43798:SF33">
    <property type="entry name" value="HYDROLASE, PUTATIVE (AFU_ORTHOLOGUE AFUA_2G14860)-RELATED"/>
    <property type="match status" value="1"/>
</dbReference>
<evidence type="ECO:0000259" key="1">
    <source>
        <dbReference type="Pfam" id="PF00561"/>
    </source>
</evidence>
<dbReference type="STRING" id="755732.Fluta_1627"/>
<dbReference type="SUPFAM" id="SSF53474">
    <property type="entry name" value="alpha/beta-Hydrolases"/>
    <property type="match status" value="1"/>
</dbReference>
<dbReference type="AlphaFoldDB" id="F2IFZ8"/>
<dbReference type="Gene3D" id="3.40.50.1820">
    <property type="entry name" value="alpha/beta hydrolase"/>
    <property type="match status" value="1"/>
</dbReference>
<feature type="domain" description="AB hydrolase-1" evidence="1">
    <location>
        <begin position="4"/>
        <end position="111"/>
    </location>
</feature>
<dbReference type="InterPro" id="IPR000073">
    <property type="entry name" value="AB_hydrolase_1"/>
</dbReference>
<dbReference type="Proteomes" id="UP000007463">
    <property type="component" value="Chromosome"/>
</dbReference>
<dbReference type="HOGENOM" id="CLU_020336_50_5_10"/>
<keyword evidence="2" id="KW-0378">Hydrolase</keyword>
<dbReference type="InterPro" id="IPR050266">
    <property type="entry name" value="AB_hydrolase_sf"/>
</dbReference>
<name>F2IFZ8_FLUTR</name>
<evidence type="ECO:0000313" key="2">
    <source>
        <dbReference type="EMBL" id="AEA43619.1"/>
    </source>
</evidence>
<dbReference type="Pfam" id="PF00561">
    <property type="entry name" value="Abhydrolase_1"/>
    <property type="match status" value="1"/>
</dbReference>
<sequence>MKNLIILHGALGAKIQFEQLVQKLTPHFNIHTFDFDGHGSKSNADGDFSIELFAQNLKDFMTFHEIHKPLIFGYSMGGYVALKLEGFEANSFEKVVTLGTKFDWNPVTSEKEAAMLNAEKIEAKVPEFAAYLKSLHGEIGWKLVLERTAKMMMGLGKNPSLRPYDFHHIQIPVQLLRGSEDTMVSKSETKNVQELLANGKFQEIENWMHPIDKISVDELAQELLRVYLPG</sequence>
<organism evidence="2 3">
    <name type="scientific">Fluviicola taffensis (strain DSM 16823 / NCIMB 13979 / RW262)</name>
    <dbReference type="NCBI Taxonomy" id="755732"/>
    <lineage>
        <taxon>Bacteria</taxon>
        <taxon>Pseudomonadati</taxon>
        <taxon>Bacteroidota</taxon>
        <taxon>Flavobacteriia</taxon>
        <taxon>Flavobacteriales</taxon>
        <taxon>Crocinitomicaceae</taxon>
        <taxon>Fluviicola</taxon>
    </lineage>
</organism>
<keyword evidence="3" id="KW-1185">Reference proteome</keyword>
<proteinExistence type="predicted"/>
<dbReference type="PANTHER" id="PTHR43798">
    <property type="entry name" value="MONOACYLGLYCEROL LIPASE"/>
    <property type="match status" value="1"/>
</dbReference>
<dbReference type="eggNOG" id="COG0596">
    <property type="taxonomic scope" value="Bacteria"/>
</dbReference>
<protein>
    <submittedName>
        <fullName evidence="2">Alpha/beta hydrolase fold protein</fullName>
    </submittedName>
</protein>
<dbReference type="RefSeq" id="WP_013686390.1">
    <property type="nucleotide sequence ID" value="NC_015321.1"/>
</dbReference>
<dbReference type="OrthoDB" id="9791779at2"/>
<reference evidence="2 3" key="1">
    <citation type="journal article" date="2011" name="Stand. Genomic Sci.">
        <title>Complete genome sequence of the gliding freshwater bacterium Fluviicola taffensis type strain (RW262).</title>
        <authorList>
            <person name="Woyke T."/>
            <person name="Chertkov O."/>
            <person name="Lapidus A."/>
            <person name="Nolan M."/>
            <person name="Lucas S."/>
            <person name="Del Rio T.G."/>
            <person name="Tice H."/>
            <person name="Cheng J.F."/>
            <person name="Tapia R."/>
            <person name="Han C."/>
            <person name="Goodwin L."/>
            <person name="Pitluck S."/>
            <person name="Liolios K."/>
            <person name="Pagani I."/>
            <person name="Ivanova N."/>
            <person name="Huntemann M."/>
            <person name="Mavromatis K."/>
            <person name="Mikhailova N."/>
            <person name="Pati A."/>
            <person name="Chen A."/>
            <person name="Palaniappan K."/>
            <person name="Land M."/>
            <person name="Hauser L."/>
            <person name="Brambilla E.M."/>
            <person name="Rohde M."/>
            <person name="Mwirichia R."/>
            <person name="Sikorski J."/>
            <person name="Tindall B.J."/>
            <person name="Goker M."/>
            <person name="Bristow J."/>
            <person name="Eisen J.A."/>
            <person name="Markowitz V."/>
            <person name="Hugenholtz P."/>
            <person name="Klenk H.P."/>
            <person name="Kyrpides N.C."/>
        </authorList>
    </citation>
    <scope>NUCLEOTIDE SEQUENCE [LARGE SCALE GENOMIC DNA]</scope>
    <source>
        <strain evidence="3">DSM 16823 / RW262 / RW262</strain>
    </source>
</reference>
<reference evidence="3" key="2">
    <citation type="submission" date="2011-02" db="EMBL/GenBank/DDBJ databases">
        <title>The complete genome of Fluviicola taffensis DSM 16823.</title>
        <authorList>
            <consortium name="US DOE Joint Genome Institute (JGI-PGF)"/>
            <person name="Lucas S."/>
            <person name="Copeland A."/>
            <person name="Lapidus A."/>
            <person name="Bruce D."/>
            <person name="Goodwin L."/>
            <person name="Pitluck S."/>
            <person name="Kyrpides N."/>
            <person name="Mavromatis K."/>
            <person name="Ivanova N."/>
            <person name="Mikhailova N."/>
            <person name="Pagani I."/>
            <person name="Chertkov O."/>
            <person name="Detter J.C."/>
            <person name="Han C."/>
            <person name="Tapia R."/>
            <person name="Land M."/>
            <person name="Hauser L."/>
            <person name="Markowitz V."/>
            <person name="Cheng J.-F."/>
            <person name="Hugenholtz P."/>
            <person name="Woyke T."/>
            <person name="Wu D."/>
            <person name="Tindall B."/>
            <person name="Pomrenke H.G."/>
            <person name="Brambilla E."/>
            <person name="Klenk H.-P."/>
            <person name="Eisen J.A."/>
        </authorList>
    </citation>
    <scope>NUCLEOTIDE SEQUENCE [LARGE SCALE GENOMIC DNA]</scope>
    <source>
        <strain evidence="3">DSM 16823 / RW262 / RW262</strain>
    </source>
</reference>
<dbReference type="InterPro" id="IPR029058">
    <property type="entry name" value="AB_hydrolase_fold"/>
</dbReference>
<gene>
    <name evidence="2" type="ordered locus">Fluta_1627</name>
</gene>
<dbReference type="EMBL" id="CP002542">
    <property type="protein sequence ID" value="AEA43619.1"/>
    <property type="molecule type" value="Genomic_DNA"/>
</dbReference>
<dbReference type="GO" id="GO:0016020">
    <property type="term" value="C:membrane"/>
    <property type="evidence" value="ECO:0007669"/>
    <property type="project" value="TreeGrafter"/>
</dbReference>
<accession>F2IFZ8</accession>
<dbReference type="GO" id="GO:0016787">
    <property type="term" value="F:hydrolase activity"/>
    <property type="evidence" value="ECO:0007669"/>
    <property type="project" value="UniProtKB-KW"/>
</dbReference>